<protein>
    <recommendedName>
        <fullName evidence="9">Glycosyl hydrolase</fullName>
    </recommendedName>
</protein>
<proteinExistence type="inferred from homology"/>
<dbReference type="GO" id="GO:0005975">
    <property type="term" value="P:carbohydrate metabolic process"/>
    <property type="evidence" value="ECO:0007669"/>
    <property type="project" value="InterPro"/>
</dbReference>
<evidence type="ECO:0000313" key="8">
    <source>
        <dbReference type="Proteomes" id="UP001153737"/>
    </source>
</evidence>
<sequence>MQPIFQIRIQYIKQVHEIKENYFVKKLVIPLWNMRAVIHYAVIVIVLFSEAITEDVLNNRRFPDDFLFGVATASYQVEGAWNEDGKGESIWDRVCHTVPSPITNNDTGDIACDSYHKYKEDVALLADLGVDFYRFSIAWTRILPTGFNNNINQAGLNYYKNLTKELRANGIEPVVTMYHWDLPQSLQDLGGWQNELIVDSYVDYARILFSELGDSVKYWLTFNEAKQVCDGGYGVAQKAPLIESPGIGEYLCAHNLLKAHAGAWRLYDEEFRKDQEGKVGIAIDTSWYEPFSYNSTADIEAAETKQQFSYGWYANPIVHGDYPWVMQAKIAVRSEQEGFGKSRLPEFTQEEIKYIKGTYDFLGLNTYSTSLINATDDPDPSKGWAQDAEVIEWQPDEWEGSSSSWLKVVPWGMRKILRWLKETYNNPRILITENGYSDNGTLADDKRISYYQRYMSSLRDAMELDGVDVMGYCAWSMMDNFEWLAGYSEKFGLYHVDFNSPNRERTPKKSAIWYKRVVETKCVVDDCVDAKL</sequence>
<evidence type="ECO:0008006" key="9">
    <source>
        <dbReference type="Google" id="ProtNLM"/>
    </source>
</evidence>
<gene>
    <name evidence="7" type="ORF">PHAECO_LOCUS6966</name>
</gene>
<dbReference type="Pfam" id="PF00232">
    <property type="entry name" value="Glyco_hydro_1"/>
    <property type="match status" value="1"/>
</dbReference>
<dbReference type="FunFam" id="3.20.20.80:FF:000013">
    <property type="entry name" value="lactase-phlorizin hydrolase"/>
    <property type="match status" value="1"/>
</dbReference>
<dbReference type="PRINTS" id="PR00131">
    <property type="entry name" value="GLHYDRLASE1"/>
</dbReference>
<dbReference type="Proteomes" id="UP001153737">
    <property type="component" value="Chromosome 3"/>
</dbReference>
<dbReference type="PANTHER" id="PTHR10353:SF36">
    <property type="entry name" value="LP05116P"/>
    <property type="match status" value="1"/>
</dbReference>
<reference evidence="7" key="2">
    <citation type="submission" date="2022-10" db="EMBL/GenBank/DDBJ databases">
        <authorList>
            <consortium name="ENA_rothamsted_submissions"/>
            <consortium name="culmorum"/>
            <person name="King R."/>
        </authorList>
    </citation>
    <scope>NUCLEOTIDE SEQUENCE</scope>
</reference>
<dbReference type="PROSITE" id="PS00653">
    <property type="entry name" value="GLYCOSYL_HYDROL_F1_2"/>
    <property type="match status" value="1"/>
</dbReference>
<dbReference type="GO" id="GO:0008422">
    <property type="term" value="F:beta-glucosidase activity"/>
    <property type="evidence" value="ECO:0007669"/>
    <property type="project" value="TreeGrafter"/>
</dbReference>
<evidence type="ECO:0000256" key="6">
    <source>
        <dbReference type="RuleBase" id="RU003690"/>
    </source>
</evidence>
<evidence type="ECO:0000313" key="7">
    <source>
        <dbReference type="EMBL" id="CAH1159866.1"/>
    </source>
</evidence>
<name>A0A9P0GSN5_PHACE</name>
<keyword evidence="4" id="KW-0325">Glycoprotein</keyword>
<keyword evidence="5" id="KW-0326">Glycosidase</keyword>
<evidence type="ECO:0000256" key="2">
    <source>
        <dbReference type="ARBA" id="ARBA00011738"/>
    </source>
</evidence>
<evidence type="ECO:0000256" key="5">
    <source>
        <dbReference type="ARBA" id="ARBA00023295"/>
    </source>
</evidence>
<comment type="subunit">
    <text evidence="2">Homodimer.</text>
</comment>
<organism evidence="7 8">
    <name type="scientific">Phaedon cochleariae</name>
    <name type="common">Mustard beetle</name>
    <dbReference type="NCBI Taxonomy" id="80249"/>
    <lineage>
        <taxon>Eukaryota</taxon>
        <taxon>Metazoa</taxon>
        <taxon>Ecdysozoa</taxon>
        <taxon>Arthropoda</taxon>
        <taxon>Hexapoda</taxon>
        <taxon>Insecta</taxon>
        <taxon>Pterygota</taxon>
        <taxon>Neoptera</taxon>
        <taxon>Endopterygota</taxon>
        <taxon>Coleoptera</taxon>
        <taxon>Polyphaga</taxon>
        <taxon>Cucujiformia</taxon>
        <taxon>Chrysomeloidea</taxon>
        <taxon>Chrysomelidae</taxon>
        <taxon>Chrysomelinae</taxon>
        <taxon>Chrysomelini</taxon>
        <taxon>Phaedon</taxon>
    </lineage>
</organism>
<dbReference type="InterPro" id="IPR017853">
    <property type="entry name" value="GH"/>
</dbReference>
<dbReference type="InterPro" id="IPR033132">
    <property type="entry name" value="GH_1_N_CS"/>
</dbReference>
<evidence type="ECO:0000256" key="4">
    <source>
        <dbReference type="ARBA" id="ARBA00023180"/>
    </source>
</evidence>
<accession>A0A9P0GSN5</accession>
<dbReference type="AlphaFoldDB" id="A0A9P0GSN5"/>
<dbReference type="OrthoDB" id="65569at2759"/>
<dbReference type="InterPro" id="IPR001360">
    <property type="entry name" value="Glyco_hydro_1"/>
</dbReference>
<dbReference type="SUPFAM" id="SSF51445">
    <property type="entry name" value="(Trans)glycosidases"/>
    <property type="match status" value="1"/>
</dbReference>
<keyword evidence="3" id="KW-0378">Hydrolase</keyword>
<dbReference type="PANTHER" id="PTHR10353">
    <property type="entry name" value="GLYCOSYL HYDROLASE"/>
    <property type="match status" value="1"/>
</dbReference>
<keyword evidence="8" id="KW-1185">Reference proteome</keyword>
<dbReference type="EMBL" id="OU896709">
    <property type="protein sequence ID" value="CAH1159866.1"/>
    <property type="molecule type" value="Genomic_DNA"/>
</dbReference>
<dbReference type="Gene3D" id="3.20.20.80">
    <property type="entry name" value="Glycosidases"/>
    <property type="match status" value="1"/>
</dbReference>
<evidence type="ECO:0000256" key="1">
    <source>
        <dbReference type="ARBA" id="ARBA00010838"/>
    </source>
</evidence>
<evidence type="ECO:0000256" key="3">
    <source>
        <dbReference type="ARBA" id="ARBA00022801"/>
    </source>
</evidence>
<comment type="similarity">
    <text evidence="1 6">Belongs to the glycosyl hydrolase 1 family.</text>
</comment>
<reference evidence="7" key="1">
    <citation type="submission" date="2022-01" db="EMBL/GenBank/DDBJ databases">
        <authorList>
            <person name="King R."/>
        </authorList>
    </citation>
    <scope>NUCLEOTIDE SEQUENCE</scope>
</reference>